<dbReference type="InterPro" id="IPR035965">
    <property type="entry name" value="PAS-like_dom_sf"/>
</dbReference>
<protein>
    <submittedName>
        <fullName evidence="6">GGDEF domain-containing protein</fullName>
    </submittedName>
</protein>
<dbReference type="SUPFAM" id="SSF55073">
    <property type="entry name" value="Nucleotide cyclase"/>
    <property type="match status" value="1"/>
</dbReference>
<evidence type="ECO:0000259" key="3">
    <source>
        <dbReference type="PROSITE" id="PS50883"/>
    </source>
</evidence>
<name>A0A2U8PJS8_9BRAD</name>
<dbReference type="InterPro" id="IPR052155">
    <property type="entry name" value="Biofilm_reg_signaling"/>
</dbReference>
<dbReference type="SMART" id="SM00052">
    <property type="entry name" value="EAL"/>
    <property type="match status" value="1"/>
</dbReference>
<keyword evidence="1" id="KW-0472">Membrane</keyword>
<feature type="domain" description="EAL" evidence="3">
    <location>
        <begin position="576"/>
        <end position="827"/>
    </location>
</feature>
<feature type="transmembrane region" description="Helical" evidence="1">
    <location>
        <begin position="82"/>
        <end position="105"/>
    </location>
</feature>
<dbReference type="Gene3D" id="3.20.20.450">
    <property type="entry name" value="EAL domain"/>
    <property type="match status" value="1"/>
</dbReference>
<dbReference type="SMART" id="SM00267">
    <property type="entry name" value="GGDEF"/>
    <property type="match status" value="1"/>
</dbReference>
<feature type="transmembrane region" description="Helical" evidence="1">
    <location>
        <begin position="112"/>
        <end position="134"/>
    </location>
</feature>
<feature type="transmembrane region" description="Helical" evidence="1">
    <location>
        <begin position="146"/>
        <end position="168"/>
    </location>
</feature>
<dbReference type="EMBL" id="CP029425">
    <property type="protein sequence ID" value="AWL98012.1"/>
    <property type="molecule type" value="Genomic_DNA"/>
</dbReference>
<dbReference type="Proteomes" id="UP000215703">
    <property type="component" value="Chromosome"/>
</dbReference>
<dbReference type="GeneID" id="92963232"/>
<organism evidence="6 7">
    <name type="scientific">Bradyrhizobium ottawaense</name>
    <dbReference type="NCBI Taxonomy" id="931866"/>
    <lineage>
        <taxon>Bacteria</taxon>
        <taxon>Pseudomonadati</taxon>
        <taxon>Pseudomonadota</taxon>
        <taxon>Alphaproteobacteria</taxon>
        <taxon>Hyphomicrobiales</taxon>
        <taxon>Nitrobacteraceae</taxon>
        <taxon>Bradyrhizobium</taxon>
    </lineage>
</organism>
<dbReference type="GO" id="GO:0003824">
    <property type="term" value="F:catalytic activity"/>
    <property type="evidence" value="ECO:0007669"/>
    <property type="project" value="UniProtKB-ARBA"/>
</dbReference>
<dbReference type="Pfam" id="PF00563">
    <property type="entry name" value="EAL"/>
    <property type="match status" value="1"/>
</dbReference>
<dbReference type="NCBIfam" id="TIGR00254">
    <property type="entry name" value="GGDEF"/>
    <property type="match status" value="1"/>
</dbReference>
<dbReference type="InterPro" id="IPR001633">
    <property type="entry name" value="EAL_dom"/>
</dbReference>
<dbReference type="Pfam" id="PF00990">
    <property type="entry name" value="GGDEF"/>
    <property type="match status" value="1"/>
</dbReference>
<dbReference type="FunFam" id="3.30.70.270:FF:000001">
    <property type="entry name" value="Diguanylate cyclase domain protein"/>
    <property type="match status" value="1"/>
</dbReference>
<feature type="transmembrane region" description="Helical" evidence="1">
    <location>
        <begin position="216"/>
        <end position="238"/>
    </location>
</feature>
<feature type="transmembrane region" description="Helical" evidence="1">
    <location>
        <begin position="175"/>
        <end position="196"/>
    </location>
</feature>
<reference evidence="6 7" key="1">
    <citation type="journal article" date="2014" name="Int. J. Syst. Evol. Microbiol.">
        <title>Bradyrhizobium ottawaense sp. nov., a symbiotic nitrogen fixing bacterium from root nodules of soybeans in Canada.</title>
        <authorList>
            <person name="Yu X."/>
            <person name="Cloutier S."/>
            <person name="Tambong J.T."/>
            <person name="Bromfield E.S."/>
        </authorList>
    </citation>
    <scope>NUCLEOTIDE SEQUENCE [LARGE SCALE GENOMIC DNA]</scope>
    <source>
        <strain evidence="6 7">OO99</strain>
    </source>
</reference>
<dbReference type="RefSeq" id="WP_095424568.1">
    <property type="nucleotide sequence ID" value="NZ_CP029425.2"/>
</dbReference>
<dbReference type="InterPro" id="IPR005330">
    <property type="entry name" value="MHYT_dom"/>
</dbReference>
<dbReference type="AlphaFoldDB" id="A0A2U8PJS8"/>
<evidence type="ECO:0000256" key="1">
    <source>
        <dbReference type="PROSITE-ProRule" id="PRU00244"/>
    </source>
</evidence>
<dbReference type="Gene3D" id="3.30.450.20">
    <property type="entry name" value="PAS domain"/>
    <property type="match status" value="1"/>
</dbReference>
<evidence type="ECO:0000313" key="7">
    <source>
        <dbReference type="Proteomes" id="UP000215703"/>
    </source>
</evidence>
<dbReference type="InterPro" id="IPR000160">
    <property type="entry name" value="GGDEF_dom"/>
</dbReference>
<dbReference type="CDD" id="cd01949">
    <property type="entry name" value="GGDEF"/>
    <property type="match status" value="1"/>
</dbReference>
<keyword evidence="2" id="KW-0175">Coiled coil</keyword>
<evidence type="ECO:0000259" key="5">
    <source>
        <dbReference type="PROSITE" id="PS50924"/>
    </source>
</evidence>
<dbReference type="InterPro" id="IPR035919">
    <property type="entry name" value="EAL_sf"/>
</dbReference>
<feature type="transmembrane region" description="Helical" evidence="1">
    <location>
        <begin position="14"/>
        <end position="35"/>
    </location>
</feature>
<feature type="transmembrane region" description="Helical" evidence="1">
    <location>
        <begin position="47"/>
        <end position="70"/>
    </location>
</feature>
<dbReference type="PROSITE" id="PS50887">
    <property type="entry name" value="GGDEF"/>
    <property type="match status" value="1"/>
</dbReference>
<keyword evidence="1" id="KW-1133">Transmembrane helix</keyword>
<dbReference type="KEGG" id="bot:CIT37_11415"/>
<dbReference type="GO" id="GO:0016020">
    <property type="term" value="C:membrane"/>
    <property type="evidence" value="ECO:0007669"/>
    <property type="project" value="UniProtKB-UniRule"/>
</dbReference>
<gene>
    <name evidence="6" type="ORF">CIT37_11415</name>
</gene>
<dbReference type="CDD" id="cd01948">
    <property type="entry name" value="EAL"/>
    <property type="match status" value="1"/>
</dbReference>
<feature type="domain" description="GGDEF" evidence="4">
    <location>
        <begin position="434"/>
        <end position="567"/>
    </location>
</feature>
<dbReference type="Pfam" id="PF12860">
    <property type="entry name" value="PAS_7"/>
    <property type="match status" value="1"/>
</dbReference>
<feature type="domain" description="MHYT" evidence="5">
    <location>
        <begin position="12"/>
        <end position="199"/>
    </location>
</feature>
<dbReference type="PANTHER" id="PTHR44757:SF2">
    <property type="entry name" value="BIOFILM ARCHITECTURE MAINTENANCE PROTEIN MBAA"/>
    <property type="match status" value="1"/>
</dbReference>
<reference evidence="6 7" key="2">
    <citation type="journal article" date="2017" name="Syst. Appl. Microbiol.">
        <title>Soybeans inoculated with root zone soils of Canadian native legumes harbour diverse and novel Bradyrhizobium spp. that possess agricultural potential.</title>
        <authorList>
            <person name="Bromfield E.S.P."/>
            <person name="Cloutier S."/>
            <person name="Tambong J.T."/>
            <person name="Tran Thi T.V."/>
        </authorList>
    </citation>
    <scope>NUCLEOTIDE SEQUENCE [LARGE SCALE GENOMIC DNA]</scope>
    <source>
        <strain evidence="6 7">OO99</strain>
    </source>
</reference>
<dbReference type="Gene3D" id="3.30.70.270">
    <property type="match status" value="1"/>
</dbReference>
<feature type="coiled-coil region" evidence="2">
    <location>
        <begin position="249"/>
        <end position="283"/>
    </location>
</feature>
<dbReference type="PANTHER" id="PTHR44757">
    <property type="entry name" value="DIGUANYLATE CYCLASE DGCP"/>
    <property type="match status" value="1"/>
</dbReference>
<keyword evidence="1" id="KW-0812">Transmembrane</keyword>
<dbReference type="SUPFAM" id="SSF55785">
    <property type="entry name" value="PYP-like sensor domain (PAS domain)"/>
    <property type="match status" value="1"/>
</dbReference>
<dbReference type="PROSITE" id="PS50883">
    <property type="entry name" value="EAL"/>
    <property type="match status" value="1"/>
</dbReference>
<dbReference type="InterPro" id="IPR043128">
    <property type="entry name" value="Rev_trsase/Diguanyl_cyclase"/>
</dbReference>
<accession>A0A2U8PJS8</accession>
<sequence length="838" mass="90840">MFRVFSCLAVEHDWRLVVLAGLVCFAASIVAVSIFHRAIATRARTRWIWITIAGAAIGYGIWATHFVAMLAYEPGVPTGYGIVPTAFSLAAAMLLTSVGFGVAVGTSGRWRAMAGGVIIGGGIASMHYLGMWALEVPGRVVWSVDLVFVSIILGMCLGCAALAVALMYQGYRGTLAAAILLTLAIVSHHFTAMGAVQITPDPTRATTDSLSLSPALLALAIAGVALSVLGMSLVGVLADRRLATRTARFEEIINQLSVARQQLEGSQNELQDQKLRLDTAINNMVEALCMFDAERRLVVCNERYALLYRLPPELLRTGTPHADIIRHRVVTGILKSDTSEGAAEQFLSKLAALPFDAVSSRIDEFTDGRLICVTRQPMAGGGWVATHLDVTEQRRSEARIAHMAQHDALTDLPNRVLLRERMEHAIAVTRSGGVDLAVLMLDLDRFKEVNDTLGHPAGDSLLRAVSARLRECTTETALIARLGGDEFAVIDYVTNPAVEAATLAENIRKALCEPFDLGDHRVTVGTSIGIAIAPRDGSDSDGLMKSADLALYSAKSGGRGAFRFFEPELDQLMHARRNLERDMRDALAGGEFELHYQPFVNTATGEIRGFEALLRWHHPRRGLVLPGEFIPLAEEAGLIVPLGEWILRTACAEAAKWPAHLKIAINLSPAQFRSKELVPVIVDALASSEIAPHRLELEVTETVIMHDSEAVFAALGQLRKLGVRIALDDFGTGYSSLSFLQRFPFDKIKVDRSFVSELSSARADAHHLARAVVRFAVSLGKTTTAEGVETKEQLDVLREEGCVETQGYYFGRPMPASAIAKMLRRGAKRGDKAAVCAA</sequence>
<dbReference type="InterPro" id="IPR029787">
    <property type="entry name" value="Nucleotide_cyclase"/>
</dbReference>
<evidence type="ECO:0000313" key="6">
    <source>
        <dbReference type="EMBL" id="AWL98012.1"/>
    </source>
</evidence>
<dbReference type="Pfam" id="PF03707">
    <property type="entry name" value="MHYT"/>
    <property type="match status" value="2"/>
</dbReference>
<dbReference type="PROSITE" id="PS50924">
    <property type="entry name" value="MHYT"/>
    <property type="match status" value="1"/>
</dbReference>
<evidence type="ECO:0000256" key="2">
    <source>
        <dbReference type="SAM" id="Coils"/>
    </source>
</evidence>
<evidence type="ECO:0000259" key="4">
    <source>
        <dbReference type="PROSITE" id="PS50887"/>
    </source>
</evidence>
<dbReference type="SUPFAM" id="SSF141868">
    <property type="entry name" value="EAL domain-like"/>
    <property type="match status" value="1"/>
</dbReference>
<proteinExistence type="predicted"/>